<dbReference type="Pfam" id="PF00574">
    <property type="entry name" value="CLP_protease"/>
    <property type="match status" value="1"/>
</dbReference>
<sequence>MPSKRTLAEAIYQIAVSRQTMLFIPFILLALPLPHSAFVVPSPPCSSPARLPASPLPSQLRMQRHEDPADLPGADGMERHLSRHGKEAFPLPQAEITADEMRISDSIARINRLNQRSRQRGIPTSAAARRDKKKRERRLEMQGPPMPTLPDVDDFTIDGRRPGKGAPPVSPPPDLPSMLLHNRIVYLGMPLLPAVTELIVAKLLYLNYESATKPIYMYINSPGSETEQSQSSYETEAFAIADVMAYVRPPIHTIAVGQAWGSAAMLLALGQKGHRYALPNASILLKQPKGRAQGVVSDVAIKARETVNNRRVVTDIVAERTGQSKEQVERDFLRLRYLAPEEAVEYGLVDKVLSSEKELQHLPTFMRELQRFGAVSSDLPLPPARNPQLSPSGSHDLFRVGTT</sequence>
<evidence type="ECO:0000256" key="2">
    <source>
        <dbReference type="RuleBase" id="RU003567"/>
    </source>
</evidence>
<evidence type="ECO:0000313" key="4">
    <source>
        <dbReference type="EMBL" id="CAD9075522.1"/>
    </source>
</evidence>
<dbReference type="GO" id="GO:0006515">
    <property type="term" value="P:protein quality control for misfolded or incompletely synthesized proteins"/>
    <property type="evidence" value="ECO:0007669"/>
    <property type="project" value="TreeGrafter"/>
</dbReference>
<dbReference type="GO" id="GO:0004252">
    <property type="term" value="F:serine-type endopeptidase activity"/>
    <property type="evidence" value="ECO:0007669"/>
    <property type="project" value="InterPro"/>
</dbReference>
<proteinExistence type="inferred from homology"/>
<feature type="region of interest" description="Disordered" evidence="3">
    <location>
        <begin position="377"/>
        <end position="403"/>
    </location>
</feature>
<dbReference type="PANTHER" id="PTHR10381">
    <property type="entry name" value="ATP-DEPENDENT CLP PROTEASE PROTEOLYTIC SUBUNIT"/>
    <property type="match status" value="1"/>
</dbReference>
<dbReference type="InterPro" id="IPR001907">
    <property type="entry name" value="ClpP"/>
</dbReference>
<dbReference type="PANTHER" id="PTHR10381:SF6">
    <property type="entry name" value="ATP-DEPENDENT CLP PROTEASE PROTEOLYTIC SUBUNIT-RELATED PROTEIN 3, CHLOROPLASTIC"/>
    <property type="match status" value="1"/>
</dbReference>
<dbReference type="AlphaFoldDB" id="A0A7S1PCX4"/>
<comment type="similarity">
    <text evidence="1 2">Belongs to the peptidase S14 family.</text>
</comment>
<reference evidence="4" key="1">
    <citation type="submission" date="2021-01" db="EMBL/GenBank/DDBJ databases">
        <authorList>
            <person name="Corre E."/>
            <person name="Pelletier E."/>
            <person name="Niang G."/>
            <person name="Scheremetjew M."/>
            <person name="Finn R."/>
            <person name="Kale V."/>
            <person name="Holt S."/>
            <person name="Cochrane G."/>
            <person name="Meng A."/>
            <person name="Brown T."/>
            <person name="Cohen L."/>
        </authorList>
    </citation>
    <scope>NUCLEOTIDE SEQUENCE</scope>
    <source>
        <strain evidence="4">CCMP3346</strain>
    </source>
</reference>
<dbReference type="GO" id="GO:0051117">
    <property type="term" value="F:ATPase binding"/>
    <property type="evidence" value="ECO:0007669"/>
    <property type="project" value="TreeGrafter"/>
</dbReference>
<name>A0A7S1PCX4_9ALVE</name>
<dbReference type="InterPro" id="IPR029045">
    <property type="entry name" value="ClpP/crotonase-like_dom_sf"/>
</dbReference>
<dbReference type="EMBL" id="HBGB01052324">
    <property type="protein sequence ID" value="CAD9075522.1"/>
    <property type="molecule type" value="Transcribed_RNA"/>
</dbReference>
<dbReference type="GO" id="GO:0004176">
    <property type="term" value="F:ATP-dependent peptidase activity"/>
    <property type="evidence" value="ECO:0007669"/>
    <property type="project" value="InterPro"/>
</dbReference>
<dbReference type="CDD" id="cd07017">
    <property type="entry name" value="S14_ClpP_2"/>
    <property type="match status" value="1"/>
</dbReference>
<protein>
    <recommendedName>
        <fullName evidence="2">ATP-dependent Clp protease proteolytic subunit</fullName>
    </recommendedName>
</protein>
<organism evidence="4">
    <name type="scientific">Vitrella brassicaformis</name>
    <dbReference type="NCBI Taxonomy" id="1169539"/>
    <lineage>
        <taxon>Eukaryota</taxon>
        <taxon>Sar</taxon>
        <taxon>Alveolata</taxon>
        <taxon>Colpodellida</taxon>
        <taxon>Vitrellaceae</taxon>
        <taxon>Vitrella</taxon>
    </lineage>
</organism>
<dbReference type="Gene3D" id="3.90.226.10">
    <property type="entry name" value="2-enoyl-CoA Hydratase, Chain A, domain 1"/>
    <property type="match status" value="1"/>
</dbReference>
<dbReference type="InterPro" id="IPR023562">
    <property type="entry name" value="ClpP/TepA"/>
</dbReference>
<evidence type="ECO:0000256" key="1">
    <source>
        <dbReference type="ARBA" id="ARBA00007039"/>
    </source>
</evidence>
<gene>
    <name evidence="4" type="ORF">VBRA1451_LOCUS30610</name>
</gene>
<accession>A0A7S1PCX4</accession>
<feature type="region of interest" description="Disordered" evidence="3">
    <location>
        <begin position="112"/>
        <end position="153"/>
    </location>
</feature>
<dbReference type="SUPFAM" id="SSF52096">
    <property type="entry name" value="ClpP/crotonase"/>
    <property type="match status" value="1"/>
</dbReference>
<dbReference type="GO" id="GO:0009368">
    <property type="term" value="C:endopeptidase Clp complex"/>
    <property type="evidence" value="ECO:0007669"/>
    <property type="project" value="TreeGrafter"/>
</dbReference>
<dbReference type="PRINTS" id="PR00127">
    <property type="entry name" value="CLPPROTEASEP"/>
</dbReference>
<evidence type="ECO:0000256" key="3">
    <source>
        <dbReference type="SAM" id="MobiDB-lite"/>
    </source>
</evidence>